<proteinExistence type="predicted"/>
<organism evidence="1">
    <name type="scientific">viral metagenome</name>
    <dbReference type="NCBI Taxonomy" id="1070528"/>
    <lineage>
        <taxon>unclassified sequences</taxon>
        <taxon>metagenomes</taxon>
        <taxon>organismal metagenomes</taxon>
    </lineage>
</organism>
<dbReference type="Pfam" id="PF13650">
    <property type="entry name" value="Asp_protease_2"/>
    <property type="match status" value="1"/>
</dbReference>
<dbReference type="EMBL" id="MN739201">
    <property type="protein sequence ID" value="QHS93277.1"/>
    <property type="molecule type" value="Genomic_DNA"/>
</dbReference>
<reference evidence="1" key="1">
    <citation type="journal article" date="2020" name="Nature">
        <title>Giant virus diversity and host interactions through global metagenomics.</title>
        <authorList>
            <person name="Schulz F."/>
            <person name="Roux S."/>
            <person name="Paez-Espino D."/>
            <person name="Jungbluth S."/>
            <person name="Walsh D.A."/>
            <person name="Denef V.J."/>
            <person name="McMahon K.D."/>
            <person name="Konstantinidis K.T."/>
            <person name="Eloe-Fadrosh E.A."/>
            <person name="Kyrpides N.C."/>
            <person name="Woyke T."/>
        </authorList>
    </citation>
    <scope>NUCLEOTIDE SEQUENCE</scope>
    <source>
        <strain evidence="1">GVMAG-M-3300017989-17</strain>
    </source>
</reference>
<dbReference type="Gene3D" id="2.40.70.10">
    <property type="entry name" value="Acid Proteases"/>
    <property type="match status" value="2"/>
</dbReference>
<dbReference type="SUPFAM" id="SSF50630">
    <property type="entry name" value="Acid proteases"/>
    <property type="match status" value="1"/>
</dbReference>
<dbReference type="AlphaFoldDB" id="A0A6C0BLL3"/>
<evidence type="ECO:0000313" key="1">
    <source>
        <dbReference type="EMBL" id="QHS93277.1"/>
    </source>
</evidence>
<evidence type="ECO:0008006" key="2">
    <source>
        <dbReference type="Google" id="ProtNLM"/>
    </source>
</evidence>
<accession>A0A6C0BLL3</accession>
<protein>
    <recommendedName>
        <fullName evidence="2">Peptidase A2 domain-containing protein</fullName>
    </recommendedName>
</protein>
<sequence length="344" mass="37944">MNGVATLAALGASAVLALVVLRSKPPAFREAWESKNGRIESLARLPTSGQVVPFRLIKENPVLPIMLDGDDHLTCWIVDSGYGYTAVDSSLARRLNLPATGSMDVQTLRTDSLTTTKLPSGFVFDMTTGQPVVEIPAHSAVIRSLPGTLDDTYGYGTDCLKQGGILGITFLRHFVTRLDYKNQTLTFYDPGRFRYPSRGKGMKFTGWLENEHYFLIPMEIDGVPAEMALDTGAFATIMTKGFMNKYKRAKGKNLDAEGVDGSVEASFSENNITLKKKVVPRVSVGDHLLRRLEILFPDCNDSRVCPGLLATRRFDGLLGYSVLKDFVIYMVYEPTPYVILEPNA</sequence>
<dbReference type="InterPro" id="IPR021109">
    <property type="entry name" value="Peptidase_aspartic_dom_sf"/>
</dbReference>
<name>A0A6C0BLL3_9ZZZZ</name>